<dbReference type="Proteomes" id="UP000001349">
    <property type="component" value="Chromosome"/>
</dbReference>
<name>B8I2C3_RUMCH</name>
<dbReference type="AlphaFoldDB" id="B8I2C3"/>
<dbReference type="RefSeq" id="WP_015925056.1">
    <property type="nucleotide sequence ID" value="NC_011898.1"/>
</dbReference>
<feature type="transmembrane region" description="Helical" evidence="1">
    <location>
        <begin position="57"/>
        <end position="78"/>
    </location>
</feature>
<keyword evidence="1" id="KW-1133">Transmembrane helix</keyword>
<dbReference type="KEGG" id="cce:Ccel_1586"/>
<dbReference type="eggNOG" id="ENOG5033YV6">
    <property type="taxonomic scope" value="Bacteria"/>
</dbReference>
<proteinExistence type="predicted"/>
<gene>
    <name evidence="2" type="ordered locus">Ccel_1564</name>
    <name evidence="3" type="ordered locus">Ccel_1575</name>
    <name evidence="4" type="ordered locus">Ccel_1586</name>
</gene>
<evidence type="ECO:0000313" key="5">
    <source>
        <dbReference type="Proteomes" id="UP000001349"/>
    </source>
</evidence>
<dbReference type="STRING" id="394503.Ccel_1564"/>
<dbReference type="KEGG" id="cce:Ccel_1575"/>
<protein>
    <submittedName>
        <fullName evidence="2">Uncharacterized protein</fullName>
    </submittedName>
</protein>
<dbReference type="HOGENOM" id="CLU_2715372_0_0_9"/>
<dbReference type="KEGG" id="cce:Ccel_1564"/>
<dbReference type="EMBL" id="CP001348">
    <property type="protein sequence ID" value="ACL75916.1"/>
    <property type="molecule type" value="Genomic_DNA"/>
</dbReference>
<keyword evidence="1" id="KW-0472">Membrane</keyword>
<accession>B8I2C3</accession>
<dbReference type="EMBL" id="CP001348">
    <property type="protein sequence ID" value="ACL75927.1"/>
    <property type="molecule type" value="Genomic_DNA"/>
</dbReference>
<dbReference type="OrthoDB" id="1739808at2"/>
<evidence type="ECO:0000256" key="1">
    <source>
        <dbReference type="SAM" id="Phobius"/>
    </source>
</evidence>
<evidence type="ECO:0000313" key="2">
    <source>
        <dbReference type="EMBL" id="ACL75916.1"/>
    </source>
</evidence>
<sequence length="84" mass="9834">MKNEIQKNFRKQMDEAEIKLHEDAEKKNTGIFTNILFELRFYGYKSEYKPPSKLLRAVIYIGLPIAVLLLISTIIDFIKLITKS</sequence>
<organism evidence="2 5">
    <name type="scientific">Ruminiclostridium cellulolyticum (strain ATCC 35319 / DSM 5812 / JCM 6584 / H10)</name>
    <name type="common">Clostridium cellulolyticum</name>
    <dbReference type="NCBI Taxonomy" id="394503"/>
    <lineage>
        <taxon>Bacteria</taxon>
        <taxon>Bacillati</taxon>
        <taxon>Bacillota</taxon>
        <taxon>Clostridia</taxon>
        <taxon>Eubacteriales</taxon>
        <taxon>Oscillospiraceae</taxon>
        <taxon>Ruminiclostridium</taxon>
    </lineage>
</organism>
<evidence type="ECO:0000313" key="3">
    <source>
        <dbReference type="EMBL" id="ACL75927.1"/>
    </source>
</evidence>
<keyword evidence="5" id="KW-1185">Reference proteome</keyword>
<reference evidence="2 5" key="1">
    <citation type="submission" date="2009-01" db="EMBL/GenBank/DDBJ databases">
        <title>Complete sequence of Clostridium cellulolyticum H10.</title>
        <authorList>
            <consortium name="US DOE Joint Genome Institute"/>
            <person name="Lucas S."/>
            <person name="Copeland A."/>
            <person name="Lapidus A."/>
            <person name="Glavina del Rio T."/>
            <person name="Dalin E."/>
            <person name="Tice H."/>
            <person name="Bruce D."/>
            <person name="Goodwin L."/>
            <person name="Pitluck S."/>
            <person name="Chertkov O."/>
            <person name="Saunders E."/>
            <person name="Brettin T."/>
            <person name="Detter J.C."/>
            <person name="Han C."/>
            <person name="Larimer F."/>
            <person name="Land M."/>
            <person name="Hauser L."/>
            <person name="Kyrpides N."/>
            <person name="Ivanova N."/>
            <person name="Zhou J."/>
            <person name="Richardson P."/>
        </authorList>
    </citation>
    <scope>NUCLEOTIDE SEQUENCE [LARGE SCALE GENOMIC DNA]</scope>
    <source>
        <strain evidence="5">ATCC 35319 / DSM 5812 / JCM 6584 / H10</strain>
        <strain evidence="2">H10</strain>
    </source>
</reference>
<keyword evidence="1" id="KW-0812">Transmembrane</keyword>
<dbReference type="EMBL" id="CP001348">
    <property type="protein sequence ID" value="ACL75938.1"/>
    <property type="molecule type" value="Genomic_DNA"/>
</dbReference>
<evidence type="ECO:0000313" key="4">
    <source>
        <dbReference type="EMBL" id="ACL75938.1"/>
    </source>
</evidence>